<protein>
    <submittedName>
        <fullName evidence="1">Uncharacterized protein</fullName>
    </submittedName>
</protein>
<dbReference type="AlphaFoldDB" id="A0A9P0HI84"/>
<proteinExistence type="predicted"/>
<dbReference type="Proteomes" id="UP001152798">
    <property type="component" value="Chromosome 5"/>
</dbReference>
<reference evidence="1" key="1">
    <citation type="submission" date="2022-01" db="EMBL/GenBank/DDBJ databases">
        <authorList>
            <person name="King R."/>
        </authorList>
    </citation>
    <scope>NUCLEOTIDE SEQUENCE</scope>
</reference>
<evidence type="ECO:0000313" key="2">
    <source>
        <dbReference type="Proteomes" id="UP001152798"/>
    </source>
</evidence>
<dbReference type="EMBL" id="OV725081">
    <property type="protein sequence ID" value="CAH1402259.1"/>
    <property type="molecule type" value="Genomic_DNA"/>
</dbReference>
<sequence>MSTPSSSRKLLVLFGIVPRDPNQRPLTVNSLSLSLKRSHGISLFGKGYIYRTVYELELPHDGAEPVTQLKERIDMEQQVDHYQLVSPWRYIKGNYSRPNCDSVTIFIHPVRLYLFINIH</sequence>
<accession>A0A9P0HI84</accession>
<keyword evidence="2" id="KW-1185">Reference proteome</keyword>
<organism evidence="1 2">
    <name type="scientific">Nezara viridula</name>
    <name type="common">Southern green stink bug</name>
    <name type="synonym">Cimex viridulus</name>
    <dbReference type="NCBI Taxonomy" id="85310"/>
    <lineage>
        <taxon>Eukaryota</taxon>
        <taxon>Metazoa</taxon>
        <taxon>Ecdysozoa</taxon>
        <taxon>Arthropoda</taxon>
        <taxon>Hexapoda</taxon>
        <taxon>Insecta</taxon>
        <taxon>Pterygota</taxon>
        <taxon>Neoptera</taxon>
        <taxon>Paraneoptera</taxon>
        <taxon>Hemiptera</taxon>
        <taxon>Heteroptera</taxon>
        <taxon>Panheteroptera</taxon>
        <taxon>Pentatomomorpha</taxon>
        <taxon>Pentatomoidea</taxon>
        <taxon>Pentatomidae</taxon>
        <taxon>Pentatominae</taxon>
        <taxon>Nezara</taxon>
    </lineage>
</organism>
<evidence type="ECO:0000313" key="1">
    <source>
        <dbReference type="EMBL" id="CAH1402259.1"/>
    </source>
</evidence>
<gene>
    <name evidence="1" type="ORF">NEZAVI_LOCUS11122</name>
</gene>
<name>A0A9P0HI84_NEZVI</name>